<protein>
    <recommendedName>
        <fullName evidence="3">Ribosomal protein S2</fullName>
    </recommendedName>
</protein>
<dbReference type="AlphaFoldDB" id="A0ABD1RU80"/>
<evidence type="ECO:0008006" key="3">
    <source>
        <dbReference type="Google" id="ProtNLM"/>
    </source>
</evidence>
<dbReference type="Proteomes" id="UP001604336">
    <property type="component" value="Unassembled WGS sequence"/>
</dbReference>
<reference evidence="2" key="1">
    <citation type="submission" date="2024-07" db="EMBL/GenBank/DDBJ databases">
        <title>Two chromosome-level genome assemblies of Korean endemic species Abeliophyllum distichum and Forsythia ovata (Oleaceae).</title>
        <authorList>
            <person name="Jang H."/>
        </authorList>
    </citation>
    <scope>NUCLEOTIDE SEQUENCE [LARGE SCALE GENOMIC DNA]</scope>
</reference>
<evidence type="ECO:0000313" key="1">
    <source>
        <dbReference type="EMBL" id="KAL2491985.1"/>
    </source>
</evidence>
<dbReference type="EMBL" id="JBFOLK010000008">
    <property type="protein sequence ID" value="KAL2491985.1"/>
    <property type="molecule type" value="Genomic_DNA"/>
</dbReference>
<organism evidence="1 2">
    <name type="scientific">Abeliophyllum distichum</name>
    <dbReference type="NCBI Taxonomy" id="126358"/>
    <lineage>
        <taxon>Eukaryota</taxon>
        <taxon>Viridiplantae</taxon>
        <taxon>Streptophyta</taxon>
        <taxon>Embryophyta</taxon>
        <taxon>Tracheophyta</taxon>
        <taxon>Spermatophyta</taxon>
        <taxon>Magnoliopsida</taxon>
        <taxon>eudicotyledons</taxon>
        <taxon>Gunneridae</taxon>
        <taxon>Pentapetalae</taxon>
        <taxon>asterids</taxon>
        <taxon>lamiids</taxon>
        <taxon>Lamiales</taxon>
        <taxon>Oleaceae</taxon>
        <taxon>Forsythieae</taxon>
        <taxon>Abeliophyllum</taxon>
    </lineage>
</organism>
<sequence length="234" mass="25776">MFGKLELLHGYFIRENNEEKGRFSLNVRKKIKQLIVGFNSGDKGWKGSYFLALGDLVLSVDYRCPSAWSCEEPRGIPSELLRHMVPIVMIKRGLEIIGSDLSLCGLLNSTECEVADHVMSRVIGSLLNALERRKAKKKKKSKTSSSSTGLVDLPALSHGLPSQTELPDAASLVVRKRSCTVLTSRDGGSIVFSFPADSSIFSNPCVVALGKSLLFPEDWARYEELRQGLQGAIF</sequence>
<keyword evidence="2" id="KW-1185">Reference proteome</keyword>
<evidence type="ECO:0000313" key="2">
    <source>
        <dbReference type="Proteomes" id="UP001604336"/>
    </source>
</evidence>
<accession>A0ABD1RU80</accession>
<comment type="caution">
    <text evidence="1">The sequence shown here is derived from an EMBL/GenBank/DDBJ whole genome shotgun (WGS) entry which is preliminary data.</text>
</comment>
<name>A0ABD1RU80_9LAMI</name>
<proteinExistence type="predicted"/>
<gene>
    <name evidence="1" type="ORF">Adt_27613</name>
</gene>